<accession>V5BFL7</accession>
<evidence type="ECO:0000256" key="1">
    <source>
        <dbReference type="SAM" id="MobiDB-lite"/>
    </source>
</evidence>
<organism evidence="2 3">
    <name type="scientific">Trypanosoma cruzi Dm28c</name>
    <dbReference type="NCBI Taxonomy" id="1416333"/>
    <lineage>
        <taxon>Eukaryota</taxon>
        <taxon>Discoba</taxon>
        <taxon>Euglenozoa</taxon>
        <taxon>Kinetoplastea</taxon>
        <taxon>Metakinetoplastina</taxon>
        <taxon>Trypanosomatida</taxon>
        <taxon>Trypanosomatidae</taxon>
        <taxon>Trypanosoma</taxon>
        <taxon>Schizotrypanum</taxon>
    </lineage>
</organism>
<feature type="region of interest" description="Disordered" evidence="1">
    <location>
        <begin position="12"/>
        <end position="32"/>
    </location>
</feature>
<sequence length="329" mass="36616">MVKATASLWRHRAATRLGGKKKKLRRPSTWREEGLHRSVLHDANTPRPVPGVVRGHRDEFCGHAAVPHGLPPQNATADVFSSGRTRGGVGFRCLAACHWRRLRCCSVIEDARQERCWDGRARPSAARRPARPLTAALTHFPPLLSLHPATAQPQAYCHRNNTHVKAWQHISQENRVAATRCGHRADKSGANAPTPRRHKKRSSTPCHVLVRDGAAFQSNTATRRAAFPQGMRAATHSRRIFLFHFRKMQQLPAPSVREASSCTATCTPCGCVSADTQIKRATHVKEQKKTQRSYRTDKEKRKKPAKAQEGTAAQPTAIHNTLAETKIKT</sequence>
<proteinExistence type="predicted"/>
<comment type="caution">
    <text evidence="2">The sequence shown here is derived from an EMBL/GenBank/DDBJ whole genome shotgun (WGS) entry which is preliminary data.</text>
</comment>
<dbReference type="OrthoDB" id="10506068at2759"/>
<name>V5BFL7_TRYCR</name>
<feature type="region of interest" description="Disordered" evidence="1">
    <location>
        <begin position="282"/>
        <end position="329"/>
    </location>
</feature>
<feature type="compositionally biased region" description="Polar residues" evidence="1">
    <location>
        <begin position="311"/>
        <end position="323"/>
    </location>
</feature>
<dbReference type="EMBL" id="AYLP01000136">
    <property type="protein sequence ID" value="ESS63248.1"/>
    <property type="molecule type" value="Genomic_DNA"/>
</dbReference>
<evidence type="ECO:0000313" key="3">
    <source>
        <dbReference type="Proteomes" id="UP000017861"/>
    </source>
</evidence>
<feature type="compositionally biased region" description="Basic residues" evidence="1">
    <location>
        <begin position="12"/>
        <end position="28"/>
    </location>
</feature>
<gene>
    <name evidence="2" type="ORF">TCDM_08992</name>
</gene>
<dbReference type="AlphaFoldDB" id="V5BFL7"/>
<feature type="region of interest" description="Disordered" evidence="1">
    <location>
        <begin position="180"/>
        <end position="204"/>
    </location>
</feature>
<evidence type="ECO:0000313" key="2">
    <source>
        <dbReference type="EMBL" id="ESS63248.1"/>
    </source>
</evidence>
<feature type="compositionally biased region" description="Basic and acidic residues" evidence="1">
    <location>
        <begin position="283"/>
        <end position="299"/>
    </location>
</feature>
<dbReference type="VEuPathDB" id="TriTrypDB:TCDM_08992"/>
<protein>
    <submittedName>
        <fullName evidence="2">Uncharacterized protein</fullName>
    </submittedName>
</protein>
<dbReference type="Proteomes" id="UP000017861">
    <property type="component" value="Unassembled WGS sequence"/>
</dbReference>
<reference evidence="2 3" key="1">
    <citation type="journal article" date="2014" name="Genome Announc.">
        <title>Trypanosoma cruzi Clone Dm28c Draft Genome Sequence.</title>
        <authorList>
            <person name="Grisard E.C."/>
            <person name="Teixeira S.M."/>
            <person name="de Almeida L.G."/>
            <person name="Stoco P.H."/>
            <person name="Gerber A.L."/>
            <person name="Talavera-Lopez C."/>
            <person name="Lima O.C."/>
            <person name="Andersson B."/>
            <person name="de Vasconcelos A.T."/>
        </authorList>
    </citation>
    <scope>NUCLEOTIDE SEQUENCE [LARGE SCALE GENOMIC DNA]</scope>
    <source>
        <strain evidence="2 3">Dm28c</strain>
    </source>
</reference>